<keyword evidence="3" id="KW-1133">Transmembrane helix</keyword>
<dbReference type="GO" id="GO:0004252">
    <property type="term" value="F:serine-type endopeptidase activity"/>
    <property type="evidence" value="ECO:0007669"/>
    <property type="project" value="InterPro"/>
</dbReference>
<evidence type="ECO:0000313" key="6">
    <source>
        <dbReference type="EMBL" id="KRU14200.1"/>
    </source>
</evidence>
<evidence type="ECO:0000256" key="1">
    <source>
        <dbReference type="ARBA" id="ARBA00022670"/>
    </source>
</evidence>
<evidence type="ECO:0000313" key="7">
    <source>
        <dbReference type="Proteomes" id="UP000028042"/>
    </source>
</evidence>
<keyword evidence="3" id="KW-0472">Membrane</keyword>
<evidence type="ECO:0000256" key="2">
    <source>
        <dbReference type="ARBA" id="ARBA00022801"/>
    </source>
</evidence>
<accession>A0A0H3J942</accession>
<dbReference type="EC" id="3.4.21.107" evidence="5"/>
<dbReference type="SMART" id="SM00228">
    <property type="entry name" value="PDZ"/>
    <property type="match status" value="1"/>
</dbReference>
<dbReference type="Pfam" id="PF13365">
    <property type="entry name" value="Trypsin_2"/>
    <property type="match status" value="1"/>
</dbReference>
<dbReference type="GO" id="GO:0006508">
    <property type="term" value="P:proteolysis"/>
    <property type="evidence" value="ECO:0007669"/>
    <property type="project" value="UniProtKB-KW"/>
</dbReference>
<dbReference type="Gene3D" id="2.40.10.120">
    <property type="match status" value="1"/>
</dbReference>
<dbReference type="Proteomes" id="UP000030905">
    <property type="component" value="Chromosome"/>
</dbReference>
<dbReference type="SUPFAM" id="SSF50494">
    <property type="entry name" value="Trypsin-like serine proteases"/>
    <property type="match status" value="1"/>
</dbReference>
<dbReference type="KEGG" id="cpae:CPAST_c37480"/>
<name>A0A0H3J942_CLOPA</name>
<feature type="domain" description="PDZ" evidence="4">
    <location>
        <begin position="311"/>
        <end position="387"/>
    </location>
</feature>
<evidence type="ECO:0000259" key="4">
    <source>
        <dbReference type="SMART" id="SM00228"/>
    </source>
</evidence>
<dbReference type="InterPro" id="IPR001478">
    <property type="entry name" value="PDZ"/>
</dbReference>
<dbReference type="InterPro" id="IPR001940">
    <property type="entry name" value="Peptidase_S1C"/>
</dbReference>
<dbReference type="Gene3D" id="2.30.42.10">
    <property type="match status" value="1"/>
</dbReference>
<dbReference type="AlphaFoldDB" id="A0A0H3J942"/>
<dbReference type="Proteomes" id="UP000028042">
    <property type="component" value="Unassembled WGS sequence"/>
</dbReference>
<dbReference type="InterPro" id="IPR036034">
    <property type="entry name" value="PDZ_sf"/>
</dbReference>
<dbReference type="PANTHER" id="PTHR43343">
    <property type="entry name" value="PEPTIDASE S12"/>
    <property type="match status" value="1"/>
</dbReference>
<dbReference type="PATRIC" id="fig|1262449.3.peg.3726"/>
<dbReference type="KEGG" id="cpat:CLPA_c37480"/>
<evidence type="ECO:0000256" key="3">
    <source>
        <dbReference type="SAM" id="Phobius"/>
    </source>
</evidence>
<dbReference type="EMBL" id="CP009268">
    <property type="protein sequence ID" value="AJA53775.1"/>
    <property type="molecule type" value="Genomic_DNA"/>
</dbReference>
<reference evidence="5 8" key="1">
    <citation type="journal article" date="2015" name="Genome Announc.">
        <title>Complete Genome Sequence of the Nitrogen-Fixing and Solvent-Producing Clostridium pasteurianum DSM 525.</title>
        <authorList>
            <person name="Poehlein A."/>
            <person name="Grosse-Honebrink A."/>
            <person name="Zhang Y."/>
            <person name="Minton N.P."/>
            <person name="Daniel R."/>
        </authorList>
    </citation>
    <scope>NUCLEOTIDE SEQUENCE [LARGE SCALE GENOMIC DNA]</scope>
    <source>
        <strain evidence="5">DSM 525</strain>
        <strain evidence="8">DSM 525 / ATCC 6013</strain>
    </source>
</reference>
<dbReference type="GeneID" id="93075842"/>
<evidence type="ECO:0000313" key="8">
    <source>
        <dbReference type="Proteomes" id="UP000030905"/>
    </source>
</evidence>
<dbReference type="PRINTS" id="PR00834">
    <property type="entry name" value="PROTEASES2C"/>
</dbReference>
<keyword evidence="2 5" id="KW-0378">Hydrolase</keyword>
<protein>
    <submittedName>
        <fullName evidence="6">PDZ/DHR/GLGF domain protein</fullName>
    </submittedName>
    <submittedName>
        <fullName evidence="5">Serine protease Do-like HtrB</fullName>
        <ecNumber evidence="5">3.4.21.107</ecNumber>
    </submittedName>
</protein>
<dbReference type="InterPro" id="IPR051201">
    <property type="entry name" value="Chloro_Bact_Ser_Proteases"/>
</dbReference>
<dbReference type="Pfam" id="PF13180">
    <property type="entry name" value="PDZ_2"/>
    <property type="match status" value="1"/>
</dbReference>
<keyword evidence="3" id="KW-0812">Transmembrane</keyword>
<dbReference type="SUPFAM" id="SSF50156">
    <property type="entry name" value="PDZ domain-like"/>
    <property type="match status" value="1"/>
</dbReference>
<keyword evidence="8" id="KW-1185">Reference proteome</keyword>
<proteinExistence type="predicted"/>
<sequence length="404" mass="43671">MKDDNRIIKEVEWHQINTKEEEDLRGKIKFRKKNRRYIFIKICKGMIFVLIAAFSGGITGGYIASKIYSNEMNTNNSSSFQSDNTSKNTNNSINPITKVAGAVSQCVVGINNSNDSILGDESSSYSGSGIIFKSDGYIVTNYHVIKDTSRHLVKLSNGKDSKPLNASVVGYDAMSDLAVLKVDSANLPAAVFGDSSKVQVGDTAIAIGNPLGEEFSGSVTAGIISAINRKIRIQDPSTGITTTYNVFQTDAAINPGNSGGALCNESGEVIGINSLKIGANENVEGMGFAISINEAKKIINSIMKNGRVIRPYLGIQLENYISEDKKIKGVLIKQVKDNTGAARAGIKVDDIMVEFDSVKLESKSELQDIMDRHKVGDIIPCKVIRNGKTVKFSVKLSERPPSDS</sequence>
<organism evidence="5 8">
    <name type="scientific">Clostridium pasteurianum DSM 525 = ATCC 6013</name>
    <dbReference type="NCBI Taxonomy" id="1262449"/>
    <lineage>
        <taxon>Bacteria</taxon>
        <taxon>Bacillati</taxon>
        <taxon>Bacillota</taxon>
        <taxon>Clostridia</taxon>
        <taxon>Eubacteriales</taxon>
        <taxon>Clostridiaceae</taxon>
        <taxon>Clostridium</taxon>
    </lineage>
</organism>
<feature type="transmembrane region" description="Helical" evidence="3">
    <location>
        <begin position="38"/>
        <end position="64"/>
    </location>
</feature>
<dbReference type="eggNOG" id="COG0265">
    <property type="taxonomic scope" value="Bacteria"/>
</dbReference>
<evidence type="ECO:0000313" key="5">
    <source>
        <dbReference type="EMBL" id="AJA53775.1"/>
    </source>
</evidence>
<dbReference type="RefSeq" id="WP_004455573.1">
    <property type="nucleotide sequence ID" value="NZ_ANZB01000017.1"/>
</dbReference>
<dbReference type="InterPro" id="IPR009003">
    <property type="entry name" value="Peptidase_S1_PA"/>
</dbReference>
<reference evidence="6 7" key="3">
    <citation type="journal article" name="Genome Announc.">
        <title>Improved Draft Genome Sequence of Clostridium pasteurianum Strain ATCC 6013 (DSM 525) Using a Hybrid Next-Generation Sequencing Approach.</title>
        <authorList>
            <person name="Pyne M.E."/>
            <person name="Utturkar S."/>
            <person name="Brown S.D."/>
            <person name="Moo-Young M."/>
            <person name="Chung D.A."/>
            <person name="Chou C.P."/>
        </authorList>
    </citation>
    <scope>NUCLEOTIDE SEQUENCE [LARGE SCALE GENOMIC DNA]</scope>
    <source>
        <strain evidence="6 7">ATCC 6013</strain>
    </source>
</reference>
<dbReference type="EMBL" id="JPGY02000001">
    <property type="protein sequence ID" value="KRU14200.1"/>
    <property type="molecule type" value="Genomic_DNA"/>
</dbReference>
<keyword evidence="1 5" id="KW-0645">Protease</keyword>
<dbReference type="PANTHER" id="PTHR43343:SF3">
    <property type="entry name" value="PROTEASE DO-LIKE 8, CHLOROPLASTIC"/>
    <property type="match status" value="1"/>
</dbReference>
<reference evidence="6" key="2">
    <citation type="submission" date="2015-10" db="EMBL/GenBank/DDBJ databases">
        <title>Improved Draft Genome Sequence of Clostridium pasteurianum Strain ATCC 6013 (DSM 525) Using a Hybrid Next-Generation Sequencing Approach.</title>
        <authorList>
            <person name="Pyne M.E."/>
            <person name="Utturkar S.M."/>
            <person name="Brown S.D."/>
            <person name="Moo-Young M."/>
            <person name="Chung D.A."/>
            <person name="Chou P.C."/>
        </authorList>
    </citation>
    <scope>NUCLEOTIDE SEQUENCE</scope>
    <source>
        <strain evidence="6">ATCC 6013</strain>
    </source>
</reference>
<gene>
    <name evidence="5" type="primary">htrB2</name>
    <name evidence="5" type="ORF">CLPA_c37480</name>
    <name evidence="6" type="ORF">CP6013_03456</name>
</gene>